<dbReference type="CDD" id="cd04301">
    <property type="entry name" value="NAT_SF"/>
    <property type="match status" value="1"/>
</dbReference>
<comment type="caution">
    <text evidence="1">The sequence shown here is derived from an EMBL/GenBank/DDBJ whole genome shotgun (WGS) entry which is preliminary data.</text>
</comment>
<protein>
    <submittedName>
        <fullName evidence="1">Uncharacterized protein</fullName>
    </submittedName>
</protein>
<dbReference type="RefSeq" id="WP_151094105.1">
    <property type="nucleotide sequence ID" value="NZ_VYXQ01000013.1"/>
</dbReference>
<organism evidence="1 2">
    <name type="scientific">Ochrobactrum quorumnocens</name>
    <dbReference type="NCBI Taxonomy" id="271865"/>
    <lineage>
        <taxon>Bacteria</taxon>
        <taxon>Pseudomonadati</taxon>
        <taxon>Pseudomonadota</taxon>
        <taxon>Alphaproteobacteria</taxon>
        <taxon>Hyphomicrobiales</taxon>
        <taxon>Brucellaceae</taxon>
        <taxon>Brucella/Ochrobactrum group</taxon>
        <taxon>Ochrobactrum</taxon>
    </lineage>
</organism>
<accession>A0A5N1JZ15</accession>
<dbReference type="Gene3D" id="3.40.630.30">
    <property type="match status" value="1"/>
</dbReference>
<gene>
    <name evidence="1" type="ORF">F3W84_14165</name>
</gene>
<evidence type="ECO:0000313" key="1">
    <source>
        <dbReference type="EMBL" id="KAA9367264.1"/>
    </source>
</evidence>
<name>A0A5N1JZ15_9HYPH</name>
<proteinExistence type="predicted"/>
<keyword evidence="2" id="KW-1185">Reference proteome</keyword>
<dbReference type="InterPro" id="IPR016181">
    <property type="entry name" value="Acyl_CoA_acyltransferase"/>
</dbReference>
<dbReference type="SUPFAM" id="SSF55729">
    <property type="entry name" value="Acyl-CoA N-acyltransferases (Nat)"/>
    <property type="match status" value="1"/>
</dbReference>
<dbReference type="AlphaFoldDB" id="A0A5N1JZ15"/>
<evidence type="ECO:0000313" key="2">
    <source>
        <dbReference type="Proteomes" id="UP000327108"/>
    </source>
</evidence>
<dbReference type="EMBL" id="VYXQ01000013">
    <property type="protein sequence ID" value="KAA9367264.1"/>
    <property type="molecule type" value="Genomic_DNA"/>
</dbReference>
<reference evidence="1 2" key="1">
    <citation type="submission" date="2019-09" db="EMBL/GenBank/DDBJ databases">
        <title>Biological control of the noxious weed angled onion (Allium triquetrum) thwarted by endophytic bacteria in Victoria, Australia.</title>
        <authorList>
            <person name="Tehranchian P."/>
            <person name="Adair R.J."/>
            <person name="Van T.H."/>
            <person name="Morrison P.D."/>
            <person name="Williams H."/>
            <person name="Lawrie A.C."/>
        </authorList>
    </citation>
    <scope>NUCLEOTIDE SEQUENCE [LARGE SCALE GENOMIC DNA]</scope>
    <source>
        <strain evidence="1 2">RPTAtOch1</strain>
    </source>
</reference>
<dbReference type="Proteomes" id="UP000327108">
    <property type="component" value="Unassembled WGS sequence"/>
</dbReference>
<sequence>MAISFELRDDSDGAIRDRLLHLLIDENTRRVGEAHIDRSIICIKDDDSEEIQGGIWTELLFDWTYIEILFVSERLRGQGLASQLPSFSSKRKQLPFQKDLWECGWKPSISKPPIST</sequence>